<feature type="domain" description="Anticodon-binding" evidence="3">
    <location>
        <begin position="334"/>
        <end position="422"/>
    </location>
</feature>
<protein>
    <recommendedName>
        <fullName evidence="6">Threonine--tRNA ligase</fullName>
    </recommendedName>
</protein>
<keyword evidence="1" id="KW-0963">Cytoplasm</keyword>
<dbReference type="Gene3D" id="3.40.50.800">
    <property type="entry name" value="Anticodon-binding domain"/>
    <property type="match status" value="1"/>
</dbReference>
<dbReference type="EMBL" id="DRZC01000063">
    <property type="protein sequence ID" value="HHQ80675.1"/>
    <property type="molecule type" value="Genomic_DNA"/>
</dbReference>
<dbReference type="GO" id="GO:0008270">
    <property type="term" value="F:zinc ion binding"/>
    <property type="evidence" value="ECO:0007669"/>
    <property type="project" value="InterPro"/>
</dbReference>
<dbReference type="InterPro" id="IPR015011">
    <property type="entry name" value="Threonyl-tRNA_syn_edit_dom_arc"/>
</dbReference>
<sequence>MRCCLGISLEKVACILRTLQVHALRFCFEPVKEAVHEHDPKGPPACFENSLVVFTTIEAGDDDAIIPTAVESIIDHARQIGVKSIVLYPYAHLSSNLAIPSKARLVLEALRDRLSKLGYDVYKAPFGWYKRFLLEAAGHPLSELSRTIRTEVEAAGPTTLFSIESRSVESTLLEYFERFGVAISETGVYFSGYATSAIQSLLLDVVKDPIEGFLHTSTRPCDLEHGIAPNYGVVFPAYVRVKGRRVTYYEQAALAGREGIYKLLLCRAERIEEREKSIEIVGSGWSSTIAFRTSSNKLVLNAISTFLALIALETEKIKKAYKTPLLPYSISPIQAYIATAGRVSDEFVRQIAKELDKVGLRYYVDKSDRGLGSKIRDAGRLWVPLLIIVGAREESTNTVVVRSRENGKQEVIKLGALEEYVRLKATSIGYCLE</sequence>
<accession>A0A7J3ZKP0</accession>
<dbReference type="GO" id="GO:0005524">
    <property type="term" value="F:ATP binding"/>
    <property type="evidence" value="ECO:0007669"/>
    <property type="project" value="InterPro"/>
</dbReference>
<dbReference type="Pfam" id="PF03129">
    <property type="entry name" value="HGTP_anticodon"/>
    <property type="match status" value="1"/>
</dbReference>
<dbReference type="SUPFAM" id="SSF52954">
    <property type="entry name" value="Class II aaRS ABD-related"/>
    <property type="match status" value="1"/>
</dbReference>
<dbReference type="GO" id="GO:0006435">
    <property type="term" value="P:threonyl-tRNA aminoacylation"/>
    <property type="evidence" value="ECO:0007669"/>
    <property type="project" value="TreeGrafter"/>
</dbReference>
<organism evidence="5">
    <name type="scientific">Fervidicoccus fontis</name>
    <dbReference type="NCBI Taxonomy" id="683846"/>
    <lineage>
        <taxon>Archaea</taxon>
        <taxon>Thermoproteota</taxon>
        <taxon>Thermoprotei</taxon>
        <taxon>Fervidicoccales</taxon>
        <taxon>Fervidicoccaceae</taxon>
        <taxon>Fervidicoccus</taxon>
    </lineage>
</organism>
<evidence type="ECO:0000259" key="4">
    <source>
        <dbReference type="Pfam" id="PF08915"/>
    </source>
</evidence>
<evidence type="ECO:0000256" key="2">
    <source>
        <dbReference type="ARBA" id="ARBA00022917"/>
    </source>
</evidence>
<keyword evidence="2" id="KW-0648">Protein biosynthesis</keyword>
<dbReference type="AlphaFoldDB" id="A0A7J3ZKP0"/>
<dbReference type="InterPro" id="IPR004154">
    <property type="entry name" value="Anticodon-bd"/>
</dbReference>
<dbReference type="PANTHER" id="PTHR11451">
    <property type="entry name" value="THREONINE-TRNA LIGASE"/>
    <property type="match status" value="1"/>
</dbReference>
<comment type="caution">
    <text evidence="5">The sequence shown here is derived from an EMBL/GenBank/DDBJ whole genome shotgun (WGS) entry which is preliminary data.</text>
</comment>
<reference evidence="5" key="1">
    <citation type="journal article" date="2020" name="mSystems">
        <title>Genome- and Community-Level Interaction Insights into Carbon Utilization and Element Cycling Functions of Hydrothermarchaeota in Hydrothermal Sediment.</title>
        <authorList>
            <person name="Zhou Z."/>
            <person name="Liu Y."/>
            <person name="Xu W."/>
            <person name="Pan J."/>
            <person name="Luo Z.H."/>
            <person name="Li M."/>
        </authorList>
    </citation>
    <scope>NUCLEOTIDE SEQUENCE [LARGE SCALE GENOMIC DNA]</scope>
    <source>
        <strain evidence="5">SpSt-1116</strain>
    </source>
</reference>
<gene>
    <name evidence="5" type="ORF">ENM78_04420</name>
</gene>
<dbReference type="Gene3D" id="3.50.80.10">
    <property type="entry name" value="D-tyrosyl-tRNA(Tyr) deacylase"/>
    <property type="match status" value="1"/>
</dbReference>
<dbReference type="InterPro" id="IPR023509">
    <property type="entry name" value="DTD-like_sf"/>
</dbReference>
<evidence type="ECO:0000259" key="3">
    <source>
        <dbReference type="Pfam" id="PF03129"/>
    </source>
</evidence>
<evidence type="ECO:0000313" key="5">
    <source>
        <dbReference type="EMBL" id="HHQ80675.1"/>
    </source>
</evidence>
<dbReference type="PANTHER" id="PTHR11451:SF44">
    <property type="entry name" value="THREONINE--TRNA LIGASE, CHLOROPLASTIC_MITOCHONDRIAL 2"/>
    <property type="match status" value="1"/>
</dbReference>
<name>A0A7J3ZKP0_9CREN</name>
<evidence type="ECO:0000256" key="1">
    <source>
        <dbReference type="ARBA" id="ARBA00022490"/>
    </source>
</evidence>
<dbReference type="GO" id="GO:0005737">
    <property type="term" value="C:cytoplasm"/>
    <property type="evidence" value="ECO:0007669"/>
    <property type="project" value="InterPro"/>
</dbReference>
<dbReference type="InterPro" id="IPR036621">
    <property type="entry name" value="Anticodon-bd_dom_sf"/>
</dbReference>
<evidence type="ECO:0008006" key="6">
    <source>
        <dbReference type="Google" id="ProtNLM"/>
    </source>
</evidence>
<dbReference type="Pfam" id="PF08915">
    <property type="entry name" value="tRNA-Thr_ED"/>
    <property type="match status" value="1"/>
</dbReference>
<feature type="domain" description="Threonyl-tRNA synthetase editing" evidence="4">
    <location>
        <begin position="16"/>
        <end position="148"/>
    </location>
</feature>
<proteinExistence type="predicted"/>
<dbReference type="GO" id="GO:0004829">
    <property type="term" value="F:threonine-tRNA ligase activity"/>
    <property type="evidence" value="ECO:0007669"/>
    <property type="project" value="InterPro"/>
</dbReference>